<dbReference type="PANTHER" id="PTHR30273">
    <property type="entry name" value="PERIPLASMIC SIGNAL SENSOR AND SIGMA FACTOR ACTIVATOR FECR-RELATED"/>
    <property type="match status" value="1"/>
</dbReference>
<dbReference type="FunFam" id="2.60.120.1440:FF:000001">
    <property type="entry name" value="Putative anti-sigma factor"/>
    <property type="match status" value="1"/>
</dbReference>
<feature type="domain" description="FecR protein" evidence="2">
    <location>
        <begin position="136"/>
        <end position="229"/>
    </location>
</feature>
<keyword evidence="1" id="KW-1133">Transmembrane helix</keyword>
<gene>
    <name evidence="4" type="ORF">D2V05_07790</name>
    <name evidence="5" type="ORF">FQ017_07720</name>
</gene>
<dbReference type="Proteomes" id="UP000321621">
    <property type="component" value="Unassembled WGS sequence"/>
</dbReference>
<dbReference type="PIRSF" id="PIRSF018266">
    <property type="entry name" value="FecR"/>
    <property type="match status" value="1"/>
</dbReference>
<evidence type="ECO:0000259" key="2">
    <source>
        <dbReference type="Pfam" id="PF04773"/>
    </source>
</evidence>
<name>A0A3A1NM03_9FLAO</name>
<reference evidence="5 7" key="2">
    <citation type="submission" date="2019-07" db="EMBL/GenBank/DDBJ databases">
        <title>Draft genome of two Muricauda strains isolated from deep sea.</title>
        <authorList>
            <person name="Sun C."/>
        </authorList>
    </citation>
    <scope>NUCLEOTIDE SEQUENCE [LARGE SCALE GENOMIC DNA]</scope>
    <source>
        <strain evidence="5 7">72</strain>
    </source>
</reference>
<keyword evidence="1" id="KW-0812">Transmembrane</keyword>
<dbReference type="PANTHER" id="PTHR30273:SF2">
    <property type="entry name" value="PROTEIN FECR"/>
    <property type="match status" value="1"/>
</dbReference>
<dbReference type="EMBL" id="VNWK01000018">
    <property type="protein sequence ID" value="TXJ96933.1"/>
    <property type="molecule type" value="Genomic_DNA"/>
</dbReference>
<protein>
    <submittedName>
        <fullName evidence="5">DUF4974 domain-containing protein</fullName>
    </submittedName>
    <submittedName>
        <fullName evidence="4">FecR family protein</fullName>
    </submittedName>
</protein>
<feature type="transmembrane region" description="Helical" evidence="1">
    <location>
        <begin position="39"/>
        <end position="58"/>
    </location>
</feature>
<dbReference type="AlphaFoldDB" id="A0A3A1NM03"/>
<evidence type="ECO:0000313" key="5">
    <source>
        <dbReference type="EMBL" id="TXJ96933.1"/>
    </source>
</evidence>
<keyword evidence="7" id="KW-1185">Reference proteome</keyword>
<evidence type="ECO:0000313" key="7">
    <source>
        <dbReference type="Proteomes" id="UP000321621"/>
    </source>
</evidence>
<dbReference type="InterPro" id="IPR032508">
    <property type="entry name" value="FecR_C"/>
</dbReference>
<dbReference type="Proteomes" id="UP000266691">
    <property type="component" value="Unassembled WGS sequence"/>
</dbReference>
<dbReference type="Pfam" id="PF04773">
    <property type="entry name" value="FecR"/>
    <property type="match status" value="1"/>
</dbReference>
<dbReference type="Gene3D" id="3.55.50.30">
    <property type="match status" value="1"/>
</dbReference>
<dbReference type="InterPro" id="IPR006860">
    <property type="entry name" value="FecR"/>
</dbReference>
<dbReference type="GO" id="GO:0016989">
    <property type="term" value="F:sigma factor antagonist activity"/>
    <property type="evidence" value="ECO:0007669"/>
    <property type="project" value="TreeGrafter"/>
</dbReference>
<dbReference type="Pfam" id="PF16344">
    <property type="entry name" value="FecR_C"/>
    <property type="match status" value="1"/>
</dbReference>
<proteinExistence type="predicted"/>
<dbReference type="EMBL" id="QXFI01000018">
    <property type="protein sequence ID" value="RIV45455.1"/>
    <property type="molecule type" value="Genomic_DNA"/>
</dbReference>
<dbReference type="OrthoDB" id="704021at2"/>
<feature type="domain" description="Protein FecR C-terminal" evidence="3">
    <location>
        <begin position="276"/>
        <end position="343"/>
    </location>
</feature>
<organism evidence="4 6">
    <name type="scientific">Flagellimonas pelagia</name>
    <dbReference type="NCBI Taxonomy" id="2306998"/>
    <lineage>
        <taxon>Bacteria</taxon>
        <taxon>Pseudomonadati</taxon>
        <taxon>Bacteroidota</taxon>
        <taxon>Flavobacteriia</taxon>
        <taxon>Flavobacteriales</taxon>
        <taxon>Flavobacteriaceae</taxon>
        <taxon>Flagellimonas</taxon>
    </lineage>
</organism>
<comment type="caution">
    <text evidence="4">The sequence shown here is derived from an EMBL/GenBank/DDBJ whole genome shotgun (WGS) entry which is preliminary data.</text>
</comment>
<accession>A0A3A1NM03</accession>
<sequence length="358" mass="40817">MNFSENEPLSDLERTKLKSRIIRSAKLLRKNAKRQRRATLLYGAAASIALLFAVFTVFDKSSEQSLQDYIDENKSIVDFGSSSQVIVVLGEREKIQLNEKNNTLRYSSTGKDLHVGTGEKYRQTIEDEKKPVFNTILVPFGKRTDVTLSDGTKIWINSGSRLIYPAFFRDKEREVFLEGEAIFEVAHNPSKPFRVISTNQEINVLGTVFNVSTYPDDEMASTVLKSGSVLVTYDHDDEKSFKMAPGTMAGYNTKTKEIEMHDVNIDEYFGWREGFLNLKNRDLEYITTKLSRYYGVEIFIKENHLKTETFSGKLDLKENLGQVIQTIGEASNFFAEYQTDKIILASTKLNLKDTVPMK</sequence>
<evidence type="ECO:0000256" key="1">
    <source>
        <dbReference type="SAM" id="Phobius"/>
    </source>
</evidence>
<evidence type="ECO:0000313" key="6">
    <source>
        <dbReference type="Proteomes" id="UP000266691"/>
    </source>
</evidence>
<evidence type="ECO:0000259" key="3">
    <source>
        <dbReference type="Pfam" id="PF16344"/>
    </source>
</evidence>
<keyword evidence="1" id="KW-0472">Membrane</keyword>
<dbReference type="Gene3D" id="2.60.120.1440">
    <property type="match status" value="1"/>
</dbReference>
<reference evidence="4 6" key="1">
    <citation type="submission" date="2018-08" db="EMBL/GenBank/DDBJ databases">
        <title>Proposal of Muricauda 72 sp.nov. and Muricauda NH166 sp.nov., isolated from seawater.</title>
        <authorList>
            <person name="Cheng H."/>
            <person name="Wu Y.-H."/>
            <person name="Guo L.-L."/>
            <person name="Xu X.-W."/>
        </authorList>
    </citation>
    <scope>NUCLEOTIDE SEQUENCE [LARGE SCALE GENOMIC DNA]</scope>
    <source>
        <strain evidence="4 6">72</strain>
    </source>
</reference>
<evidence type="ECO:0000313" key="4">
    <source>
        <dbReference type="EMBL" id="RIV45455.1"/>
    </source>
</evidence>
<dbReference type="InterPro" id="IPR012373">
    <property type="entry name" value="Ferrdict_sens_TM"/>
</dbReference>